<proteinExistence type="predicted"/>
<reference evidence="1" key="1">
    <citation type="submission" date="2018-05" db="EMBL/GenBank/DDBJ databases">
        <title>Draft genome of Mucuna pruriens seed.</title>
        <authorList>
            <person name="Nnadi N.E."/>
            <person name="Vos R."/>
            <person name="Hasami M.H."/>
            <person name="Devisetty U.K."/>
            <person name="Aguiy J.C."/>
        </authorList>
    </citation>
    <scope>NUCLEOTIDE SEQUENCE [LARGE SCALE GENOMIC DNA]</scope>
    <source>
        <strain evidence="1">JCA_2017</strain>
    </source>
</reference>
<keyword evidence="2" id="KW-1185">Reference proteome</keyword>
<name>A0A371EPR3_MUCPR</name>
<accession>A0A371EPR3</accession>
<dbReference type="PANTHER" id="PTHR34222:SF37">
    <property type="entry name" value="RETROTRANSPOSON GAG DOMAIN-CONTAINING PROTEIN"/>
    <property type="match status" value="1"/>
</dbReference>
<sequence length="122" mass="14522">MTLEIRRNYMFYSFIREIWENLIEIYSMKKDSTAYYDIESEIFNSRQGTFSVTEYYGTLKIELDQYQGSKMCKADSIAYIGLIERGRIFKFLHGLNSKHDPIRVQILGKEKFPSLFKSEETQ</sequence>
<protein>
    <submittedName>
        <fullName evidence="1">Uncharacterized protein</fullName>
    </submittedName>
</protein>
<comment type="caution">
    <text evidence="1">The sequence shown here is derived from an EMBL/GenBank/DDBJ whole genome shotgun (WGS) entry which is preliminary data.</text>
</comment>
<dbReference type="OrthoDB" id="5544992at2759"/>
<feature type="non-terminal residue" evidence="1">
    <location>
        <position position="1"/>
    </location>
</feature>
<dbReference type="Proteomes" id="UP000257109">
    <property type="component" value="Unassembled WGS sequence"/>
</dbReference>
<dbReference type="EMBL" id="QJKJ01012720">
    <property type="protein sequence ID" value="RDX68040.1"/>
    <property type="molecule type" value="Genomic_DNA"/>
</dbReference>
<evidence type="ECO:0000313" key="2">
    <source>
        <dbReference type="Proteomes" id="UP000257109"/>
    </source>
</evidence>
<dbReference type="AlphaFoldDB" id="A0A371EPR3"/>
<dbReference type="PANTHER" id="PTHR34222">
    <property type="entry name" value="GAG_PRE-INTEGRS DOMAIN-CONTAINING PROTEIN"/>
    <property type="match status" value="1"/>
</dbReference>
<evidence type="ECO:0000313" key="1">
    <source>
        <dbReference type="EMBL" id="RDX68040.1"/>
    </source>
</evidence>
<organism evidence="1 2">
    <name type="scientific">Mucuna pruriens</name>
    <name type="common">Velvet bean</name>
    <name type="synonym">Dolichos pruriens</name>
    <dbReference type="NCBI Taxonomy" id="157652"/>
    <lineage>
        <taxon>Eukaryota</taxon>
        <taxon>Viridiplantae</taxon>
        <taxon>Streptophyta</taxon>
        <taxon>Embryophyta</taxon>
        <taxon>Tracheophyta</taxon>
        <taxon>Spermatophyta</taxon>
        <taxon>Magnoliopsida</taxon>
        <taxon>eudicotyledons</taxon>
        <taxon>Gunneridae</taxon>
        <taxon>Pentapetalae</taxon>
        <taxon>rosids</taxon>
        <taxon>fabids</taxon>
        <taxon>Fabales</taxon>
        <taxon>Fabaceae</taxon>
        <taxon>Papilionoideae</taxon>
        <taxon>50 kb inversion clade</taxon>
        <taxon>NPAAA clade</taxon>
        <taxon>indigoferoid/millettioid clade</taxon>
        <taxon>Phaseoleae</taxon>
        <taxon>Mucuna</taxon>
    </lineage>
</organism>
<gene>
    <name evidence="1" type="ORF">CR513_53015</name>
</gene>